<dbReference type="STRING" id="1121022.GCA_000376105_00293"/>
<gene>
    <name evidence="5" type="ORF">ABENE_11985</name>
</gene>
<evidence type="ECO:0000313" key="6">
    <source>
        <dbReference type="Proteomes" id="UP000017837"/>
    </source>
</evidence>
<feature type="repeat" description="TPR" evidence="3">
    <location>
        <begin position="186"/>
        <end position="219"/>
    </location>
</feature>
<dbReference type="PROSITE" id="PS50005">
    <property type="entry name" value="TPR"/>
    <property type="match status" value="3"/>
</dbReference>
<dbReference type="PANTHER" id="PTHR44227:SF3">
    <property type="entry name" value="PROTEIN O-MANNOSYL-TRANSFERASE TMTC4"/>
    <property type="match status" value="1"/>
</dbReference>
<feature type="coiled-coil region" evidence="4">
    <location>
        <begin position="185"/>
        <end position="212"/>
    </location>
</feature>
<proteinExistence type="predicted"/>
<accession>V4PTK1</accession>
<feature type="repeat" description="TPR" evidence="3">
    <location>
        <begin position="220"/>
        <end position="253"/>
    </location>
</feature>
<keyword evidence="6" id="KW-1185">Reference proteome</keyword>
<dbReference type="Proteomes" id="UP000017837">
    <property type="component" value="Unassembled WGS sequence"/>
</dbReference>
<evidence type="ECO:0000256" key="4">
    <source>
        <dbReference type="SAM" id="Coils"/>
    </source>
</evidence>
<dbReference type="OrthoDB" id="6193797at2"/>
<organism evidence="5 6">
    <name type="scientific">Asticcacaulis benevestitus DSM 16100 = ATCC BAA-896</name>
    <dbReference type="NCBI Taxonomy" id="1121022"/>
    <lineage>
        <taxon>Bacteria</taxon>
        <taxon>Pseudomonadati</taxon>
        <taxon>Pseudomonadota</taxon>
        <taxon>Alphaproteobacteria</taxon>
        <taxon>Caulobacterales</taxon>
        <taxon>Caulobacteraceae</taxon>
        <taxon>Asticcacaulis</taxon>
    </lineage>
</organism>
<dbReference type="SMART" id="SM00028">
    <property type="entry name" value="TPR"/>
    <property type="match status" value="5"/>
</dbReference>
<evidence type="ECO:0000256" key="2">
    <source>
        <dbReference type="ARBA" id="ARBA00022803"/>
    </source>
</evidence>
<evidence type="ECO:0000256" key="1">
    <source>
        <dbReference type="ARBA" id="ARBA00022737"/>
    </source>
</evidence>
<protein>
    <submittedName>
        <fullName evidence="5">Uncharacterized protein</fullName>
    </submittedName>
</protein>
<dbReference type="InterPro" id="IPR052346">
    <property type="entry name" value="O-mannosyl-transferase_TMTC"/>
</dbReference>
<keyword evidence="1" id="KW-0677">Repeat</keyword>
<dbReference type="SUPFAM" id="SSF53756">
    <property type="entry name" value="UDP-Glycosyltransferase/glycogen phosphorylase"/>
    <property type="match status" value="1"/>
</dbReference>
<name>V4PTK1_9CAUL</name>
<dbReference type="eggNOG" id="COG0457">
    <property type="taxonomic scope" value="Bacteria"/>
</dbReference>
<dbReference type="GO" id="GO:0030968">
    <property type="term" value="P:endoplasmic reticulum unfolded protein response"/>
    <property type="evidence" value="ECO:0007669"/>
    <property type="project" value="TreeGrafter"/>
</dbReference>
<dbReference type="AlphaFoldDB" id="V4PTK1"/>
<comment type="caution">
    <text evidence="5">The sequence shown here is derived from an EMBL/GenBank/DDBJ whole genome shotgun (WGS) entry which is preliminary data.</text>
</comment>
<sequence>MSLRVKQQKKSGQSLPAAPIGLSIFNAGAPTAPASLAIHVPNDVPTFKPVEVLNPAAQILGDSGSSEALKILLSATEHIKRTDTLNLLKDALELFRKGDWQGGGECALKALHVDEKSPEAWHILAVSRDKCNDFASAITCYETALKLQPENPAIANDLGRLAYKMGMNELAEKFFRFFLAKSPGHIEAVNNLASAMRELNKLDEAIELLRGAIGDTPNDAQLWNALGTIVNAQGDMANAIIFYEEALRHNPTHVHARYNLGNAKAVAGDVEGGLQDLLTALPMFNDPINTNTCKLSIAFCYLHLQNFKEGWKWYEARDKNDTSEKVHHIINRPRWKPDMPVKGKRIFVSAEQGLGDEILFANILEDLLAEIGDDGHLGIGVEPRLVPLFQKAFPTATVVKHHTTKHKNLPVRLFPDIIHWETYDYWSIMGDFLSRYRLSIDDFPTTTAEGAPYAFLKPDPERVAYWKAILDGLNDKPKIGLLWKSLIKHSRRDRYYSPFAQWEDILRLDGVQFINLQYGDTTEELALAKDMGLDIWTPPGIDLKNDLDDLSALCSAMDCILCPANATSNIAGAAGATVWLITPTNSWTCLGTDYFPWYPSTRAFFSDSLLDWAPVMNQVRDALVDVFIDKPHVA</sequence>
<dbReference type="SUPFAM" id="SSF48452">
    <property type="entry name" value="TPR-like"/>
    <property type="match status" value="1"/>
</dbReference>
<dbReference type="InterPro" id="IPR011990">
    <property type="entry name" value="TPR-like_helical_dom_sf"/>
</dbReference>
<dbReference type="EMBL" id="AWGB01000022">
    <property type="protein sequence ID" value="ESQ90684.1"/>
    <property type="molecule type" value="Genomic_DNA"/>
</dbReference>
<evidence type="ECO:0000256" key="3">
    <source>
        <dbReference type="PROSITE-ProRule" id="PRU00339"/>
    </source>
</evidence>
<dbReference type="GO" id="GO:0035269">
    <property type="term" value="P:protein O-linked glycosylation via mannose"/>
    <property type="evidence" value="ECO:0007669"/>
    <property type="project" value="TreeGrafter"/>
</dbReference>
<keyword evidence="2 3" id="KW-0802">TPR repeat</keyword>
<dbReference type="Gene3D" id="1.25.40.10">
    <property type="entry name" value="Tetratricopeptide repeat domain"/>
    <property type="match status" value="1"/>
</dbReference>
<feature type="repeat" description="TPR" evidence="3">
    <location>
        <begin position="118"/>
        <end position="151"/>
    </location>
</feature>
<dbReference type="GO" id="GO:0000030">
    <property type="term" value="F:mannosyltransferase activity"/>
    <property type="evidence" value="ECO:0007669"/>
    <property type="project" value="TreeGrafter"/>
</dbReference>
<dbReference type="PATRIC" id="fig|1121022.4.peg.2430"/>
<evidence type="ECO:0000313" key="5">
    <source>
        <dbReference type="EMBL" id="ESQ90684.1"/>
    </source>
</evidence>
<dbReference type="InterPro" id="IPR019734">
    <property type="entry name" value="TPR_rpt"/>
</dbReference>
<dbReference type="RefSeq" id="WP_018079971.1">
    <property type="nucleotide sequence ID" value="NZ_AQWM01000001.1"/>
</dbReference>
<dbReference type="Pfam" id="PF13432">
    <property type="entry name" value="TPR_16"/>
    <property type="match status" value="1"/>
</dbReference>
<reference evidence="5 6" key="1">
    <citation type="journal article" date="2014" name="Nature">
        <title>Sequential evolution of bacterial morphology by co-option of a developmental regulator.</title>
        <authorList>
            <person name="Jiang C."/>
            <person name="Brown P.J."/>
            <person name="Ducret A."/>
            <person name="Brun Y.V."/>
        </authorList>
    </citation>
    <scope>NUCLEOTIDE SEQUENCE [LARGE SCALE GENOMIC DNA]</scope>
    <source>
        <strain evidence="5 6">DSM 16100</strain>
    </source>
</reference>
<dbReference type="Pfam" id="PF13414">
    <property type="entry name" value="TPR_11"/>
    <property type="match status" value="1"/>
</dbReference>
<keyword evidence="4" id="KW-0175">Coiled coil</keyword>
<dbReference type="PANTHER" id="PTHR44227">
    <property type="match status" value="1"/>
</dbReference>